<organism evidence="6 7">
    <name type="scientific">Thalassiosira oceanica</name>
    <name type="common">Marine diatom</name>
    <dbReference type="NCBI Taxonomy" id="159749"/>
    <lineage>
        <taxon>Eukaryota</taxon>
        <taxon>Sar</taxon>
        <taxon>Stramenopiles</taxon>
        <taxon>Ochrophyta</taxon>
        <taxon>Bacillariophyta</taxon>
        <taxon>Coscinodiscophyceae</taxon>
        <taxon>Thalassiosirophycidae</taxon>
        <taxon>Thalassiosirales</taxon>
        <taxon>Thalassiosiraceae</taxon>
        <taxon>Thalassiosira</taxon>
    </lineage>
</organism>
<name>K0S2V2_THAOC</name>
<dbReference type="SUPFAM" id="SSF54001">
    <property type="entry name" value="Cysteine proteinases"/>
    <property type="match status" value="1"/>
</dbReference>
<gene>
    <name evidence="6" type="ORF">THAOC_20675</name>
</gene>
<dbReference type="PROSITE" id="PS50600">
    <property type="entry name" value="ULP_PROTEASE"/>
    <property type="match status" value="1"/>
</dbReference>
<keyword evidence="3" id="KW-0378">Hydrolase</keyword>
<evidence type="ECO:0000256" key="1">
    <source>
        <dbReference type="ARBA" id="ARBA00005234"/>
    </source>
</evidence>
<dbReference type="GO" id="GO:0008234">
    <property type="term" value="F:cysteine-type peptidase activity"/>
    <property type="evidence" value="ECO:0007669"/>
    <property type="project" value="InterPro"/>
</dbReference>
<dbReference type="OrthoDB" id="8066856at2759"/>
<evidence type="ECO:0000256" key="3">
    <source>
        <dbReference type="ARBA" id="ARBA00022801"/>
    </source>
</evidence>
<comment type="similarity">
    <text evidence="1">Belongs to the peptidase C48 family.</text>
</comment>
<dbReference type="Gene3D" id="3.40.395.10">
    <property type="entry name" value="Adenoviral Proteinase, Chain A"/>
    <property type="match status" value="1"/>
</dbReference>
<protein>
    <recommendedName>
        <fullName evidence="5">Ubiquitin-like protease family profile domain-containing protein</fullName>
    </recommendedName>
</protein>
<evidence type="ECO:0000259" key="5">
    <source>
        <dbReference type="PROSITE" id="PS50600"/>
    </source>
</evidence>
<feature type="compositionally biased region" description="Basic and acidic residues" evidence="4">
    <location>
        <begin position="102"/>
        <end position="113"/>
    </location>
</feature>
<dbReference type="GO" id="GO:0006508">
    <property type="term" value="P:proteolysis"/>
    <property type="evidence" value="ECO:0007669"/>
    <property type="project" value="UniProtKB-KW"/>
</dbReference>
<dbReference type="InterPro" id="IPR003653">
    <property type="entry name" value="Peptidase_C48_C"/>
</dbReference>
<evidence type="ECO:0000313" key="6">
    <source>
        <dbReference type="EMBL" id="EJK59139.1"/>
    </source>
</evidence>
<dbReference type="Proteomes" id="UP000266841">
    <property type="component" value="Unassembled WGS sequence"/>
</dbReference>
<comment type="caution">
    <text evidence="6">The sequence shown here is derived from an EMBL/GenBank/DDBJ whole genome shotgun (WGS) entry which is preliminary data.</text>
</comment>
<accession>K0S2V2</accession>
<keyword evidence="7" id="KW-1185">Reference proteome</keyword>
<feature type="region of interest" description="Disordered" evidence="4">
    <location>
        <begin position="102"/>
        <end position="185"/>
    </location>
</feature>
<dbReference type="EMBL" id="AGNL01023519">
    <property type="protein sequence ID" value="EJK59139.1"/>
    <property type="molecule type" value="Genomic_DNA"/>
</dbReference>
<feature type="compositionally biased region" description="Acidic residues" evidence="4">
    <location>
        <begin position="166"/>
        <end position="178"/>
    </location>
</feature>
<dbReference type="AlphaFoldDB" id="K0S2V2"/>
<sequence>MANTIDEGGREPSALARRRNVVASDKSNRQPTISQFFVPPAGACQKVQVKKTVVEIVGKIQCPFCKEIRFFSPQGYATHRMKHERDGDAYFTGRRAKYGKAKVRDVGAIRNKPEPALVSSPSSTEGSLGNDSPSSHVSNPMDGLEVVEASDAVKEKRSKRRANEISAEDDDEEMDVEPEPQSRARHFKPFERKAILDAWHENKSKEGTSQYMGKAKFCKYIGPKVAHPKFQKTQLNRFLAEEEDIRKSAKVTGKDRRALSVPRQKVGQYPAMEYRLAEYIRSLRSIGLPVETWMVKYELPFKASDNWMLSFFERHGFSVRTIGKRLNKRGTAQEHIEKAQKFHLDTRVFQISEKNDPVYGFTSPEEAYNYDQVPLNLAKPGATTVDDTGSEEIYDATSKDNDVKRFATLGLCVPMKPRVDGSNIVKPHIIFSASKFKTQNEWNSDETQHYHPGVAVSFHENAWTDSKGYKYFLDNCLKPINDRLENEGTKAVLFQDNLSSHKTDMVLEHVKESLTNFADPRFVPARMTDMLQVVDRHIGIRYKVAVYMALRILITHAIGNFHEKMSQSEAFERACVATGTWMPVRHCLEDNGPSNLPEDFQVDIQHLKEYKYAEHCSREKILQARDSQKEAKDAELAKLASKAMEESEAFEKAMLVSKPHQDKADSRMDQIQQLLCSRMEPALVSIASANGLDEFIVGGSYVSRELDVVVSSVFEDVEPTNLKANDCDVFHGTFAADGESKFSIHRSSVQYGKVEGVDVEVNTVRGINLGGDNFLRNNDLNVTAACIHVKASRTDEGSINIAFTLHALPQFWELLFSSSAHKRIKVINPLGIDNPVTTCVRGAFKSKQMNIKFDMCGLDPSSGTLAKSQKEKYDTLRGWSGNPFPEYNIKPVRTYFVLEKKHKAVANGAAACKVKTHSIQDTGKCEPVPATLPMEVEITPPTSVVPPLPSLPPHEPVSPPCKLPSLPPHEPVSPPCKPEDRFELISFTSTMPPCDVRSISQLIRSTGPHDEVLVKVGNEDMWREDLRRLDGPRLRPGQRDTDLWLNDRNVKCCVNLLRMNSSDNTYFSDFYFYHDLMQLRVEGQARGTYNYKNVERRCKKSPLGSLLRNKANYLPILVGECHWIAVAILSESHEIFLYDAKGRNSYNQDSHDSIMNDIKQLLMDEFKRAEIEWADDEVDSFAAQWSLKDVSEHQQENVRAYP</sequence>
<feature type="domain" description="Ubiquitin-like protease family profile" evidence="5">
    <location>
        <begin position="1019"/>
        <end position="1202"/>
    </location>
</feature>
<reference evidence="6 7" key="1">
    <citation type="journal article" date="2012" name="Genome Biol.">
        <title>Genome and low-iron response of an oceanic diatom adapted to chronic iron limitation.</title>
        <authorList>
            <person name="Lommer M."/>
            <person name="Specht M."/>
            <person name="Roy A.S."/>
            <person name="Kraemer L."/>
            <person name="Andreson R."/>
            <person name="Gutowska M.A."/>
            <person name="Wolf J."/>
            <person name="Bergner S.V."/>
            <person name="Schilhabel M.B."/>
            <person name="Klostermeier U.C."/>
            <person name="Beiko R.G."/>
            <person name="Rosenstiel P."/>
            <person name="Hippler M."/>
            <person name="Laroche J."/>
        </authorList>
    </citation>
    <scope>NUCLEOTIDE SEQUENCE [LARGE SCALE GENOMIC DNA]</scope>
    <source>
        <strain evidence="6 7">CCMP1005</strain>
    </source>
</reference>
<dbReference type="InterPro" id="IPR038765">
    <property type="entry name" value="Papain-like_cys_pep_sf"/>
</dbReference>
<evidence type="ECO:0000313" key="7">
    <source>
        <dbReference type="Proteomes" id="UP000266841"/>
    </source>
</evidence>
<proteinExistence type="inferred from homology"/>
<evidence type="ECO:0000256" key="4">
    <source>
        <dbReference type="SAM" id="MobiDB-lite"/>
    </source>
</evidence>
<dbReference type="Pfam" id="PF02902">
    <property type="entry name" value="Peptidase_C48"/>
    <property type="match status" value="1"/>
</dbReference>
<evidence type="ECO:0000256" key="2">
    <source>
        <dbReference type="ARBA" id="ARBA00022670"/>
    </source>
</evidence>
<feature type="compositionally biased region" description="Polar residues" evidence="4">
    <location>
        <begin position="119"/>
        <end position="138"/>
    </location>
</feature>
<keyword evidence="2" id="KW-0645">Protease</keyword>
<feature type="region of interest" description="Disordered" evidence="4">
    <location>
        <begin position="1"/>
        <end position="29"/>
    </location>
</feature>